<gene>
    <name evidence="1" type="ORF">QUW02_09430</name>
</gene>
<reference evidence="2" key="2">
    <citation type="submission" date="2023-07" db="EMBL/GenBank/DDBJ databases">
        <title>Identification and characterization of horizontal gene transfer across gut microbiota members of farm animals based on homology search.</title>
        <authorList>
            <person name="Schwarzerova J."/>
            <person name="Nykrynova M."/>
            <person name="Jureckova K."/>
            <person name="Cejkova D."/>
            <person name="Rychlik I."/>
        </authorList>
    </citation>
    <scope>NUCLEOTIDE SEQUENCE [LARGE SCALE GENOMIC DNA]</scope>
    <source>
        <strain evidence="2">ET4</strain>
    </source>
</reference>
<comment type="caution">
    <text evidence="1">The sequence shown here is derived from an EMBL/GenBank/DDBJ whole genome shotgun (WGS) entry which is preliminary data.</text>
</comment>
<protein>
    <submittedName>
        <fullName evidence="1">Uncharacterized protein</fullName>
    </submittedName>
</protein>
<name>A0ABT7U7C6_9BACE</name>
<sequence>MGRQLKTVLKQIKAKGLMKRERQHNAAHRFSFGERFDETLMKGYCISCLYIRLSNHQIIGISALIKSAGETATPSLSVCCCADRQSCRLNGTEYHTRLAKRKGRPTSADIIADTAAGFRKQKSHSSLGRFLHAPLTLMLKTPQ</sequence>
<organism evidence="1 2">
    <name type="scientific">Bacteroides eggerthii</name>
    <dbReference type="NCBI Taxonomy" id="28111"/>
    <lineage>
        <taxon>Bacteria</taxon>
        <taxon>Pseudomonadati</taxon>
        <taxon>Bacteroidota</taxon>
        <taxon>Bacteroidia</taxon>
        <taxon>Bacteroidales</taxon>
        <taxon>Bacteroidaceae</taxon>
        <taxon>Bacteroides</taxon>
    </lineage>
</organism>
<evidence type="ECO:0000313" key="1">
    <source>
        <dbReference type="EMBL" id="MDM8146138.1"/>
    </source>
</evidence>
<evidence type="ECO:0000313" key="2">
    <source>
        <dbReference type="Proteomes" id="UP001228403"/>
    </source>
</evidence>
<dbReference type="Proteomes" id="UP001228403">
    <property type="component" value="Unassembled WGS sequence"/>
</dbReference>
<reference evidence="1 2" key="1">
    <citation type="submission" date="2023-06" db="EMBL/GenBank/DDBJ databases">
        <authorList>
            <person name="Zeman M."/>
            <person name="Kubasova T."/>
            <person name="Jahodarova E."/>
            <person name="Nykrynova M."/>
            <person name="Rychlik I."/>
        </authorList>
    </citation>
    <scope>NUCLEOTIDE SEQUENCE [LARGE SCALE GENOMIC DNA]</scope>
    <source>
        <strain evidence="1 2">ET4</strain>
    </source>
</reference>
<accession>A0ABT7U7C6</accession>
<keyword evidence="2" id="KW-1185">Reference proteome</keyword>
<dbReference type="EMBL" id="JAUDCF010000023">
    <property type="protein sequence ID" value="MDM8146138.1"/>
    <property type="molecule type" value="Genomic_DNA"/>
</dbReference>
<proteinExistence type="predicted"/>